<dbReference type="AlphaFoldDB" id="A0A845M257"/>
<dbReference type="InterPro" id="IPR029063">
    <property type="entry name" value="SAM-dependent_MTases_sf"/>
</dbReference>
<dbReference type="SUPFAM" id="SSF53335">
    <property type="entry name" value="S-adenosyl-L-methionine-dependent methyltransferases"/>
    <property type="match status" value="1"/>
</dbReference>
<proteinExistence type="predicted"/>
<name>A0A845M257_9RHOB</name>
<dbReference type="Proteomes" id="UP000467322">
    <property type="component" value="Unassembled WGS sequence"/>
</dbReference>
<dbReference type="Pfam" id="PF13489">
    <property type="entry name" value="Methyltransf_23"/>
    <property type="match status" value="1"/>
</dbReference>
<dbReference type="GO" id="GO:0008168">
    <property type="term" value="F:methyltransferase activity"/>
    <property type="evidence" value="ECO:0007669"/>
    <property type="project" value="UniProtKB-KW"/>
</dbReference>
<dbReference type="EMBL" id="WTUX01000011">
    <property type="protein sequence ID" value="MZR13292.1"/>
    <property type="molecule type" value="Genomic_DNA"/>
</dbReference>
<keyword evidence="1" id="KW-0808">Transferase</keyword>
<keyword evidence="2" id="KW-1185">Reference proteome</keyword>
<gene>
    <name evidence="1" type="ORF">GQE99_09700</name>
</gene>
<dbReference type="CDD" id="cd02440">
    <property type="entry name" value="AdoMet_MTases"/>
    <property type="match status" value="1"/>
</dbReference>
<protein>
    <submittedName>
        <fullName evidence="1">Methyltransferase domain-containing protein</fullName>
    </submittedName>
</protein>
<keyword evidence="1" id="KW-0489">Methyltransferase</keyword>
<sequence length="202" mass="21636">MSNSYLDKVYGTKPENLTGLYDDWAGDYDGDLTGHGYATPGRLARLLASVAPDRSAPLLDFGCGTGLSGAALAAVGFTTIDGCDVSQGMLEEAQAKRIYRNLWQTREDAPLPFRLSDYRLIAAVGVISTGAAPPEVLEQVTADMAPGTLFAFSYNDHTLSDPSYMDALDEVTESRAHIVTEELGDHIPGLGSQSRVYVLEIA</sequence>
<accession>A0A845M257</accession>
<evidence type="ECO:0000313" key="2">
    <source>
        <dbReference type="Proteomes" id="UP000467322"/>
    </source>
</evidence>
<dbReference type="RefSeq" id="WP_161351389.1">
    <property type="nucleotide sequence ID" value="NZ_WTUX01000011.1"/>
</dbReference>
<evidence type="ECO:0000313" key="1">
    <source>
        <dbReference type="EMBL" id="MZR13292.1"/>
    </source>
</evidence>
<dbReference type="GO" id="GO:0032259">
    <property type="term" value="P:methylation"/>
    <property type="evidence" value="ECO:0007669"/>
    <property type="project" value="UniProtKB-KW"/>
</dbReference>
<organism evidence="1 2">
    <name type="scientific">Maritimibacter harenae</name>
    <dbReference type="NCBI Taxonomy" id="2606218"/>
    <lineage>
        <taxon>Bacteria</taxon>
        <taxon>Pseudomonadati</taxon>
        <taxon>Pseudomonadota</taxon>
        <taxon>Alphaproteobacteria</taxon>
        <taxon>Rhodobacterales</taxon>
        <taxon>Roseobacteraceae</taxon>
        <taxon>Maritimibacter</taxon>
    </lineage>
</organism>
<reference evidence="1 2" key="1">
    <citation type="submission" date="2019-12" db="EMBL/GenBank/DDBJ databases">
        <title>Maritimibacter sp. nov. sp. isolated from sea sand.</title>
        <authorList>
            <person name="Kim J."/>
            <person name="Jeong S.E."/>
            <person name="Jung H.S."/>
            <person name="Jeon C.O."/>
        </authorList>
    </citation>
    <scope>NUCLEOTIDE SEQUENCE [LARGE SCALE GENOMIC DNA]</scope>
    <source>
        <strain evidence="1 2">DP07</strain>
    </source>
</reference>
<comment type="caution">
    <text evidence="1">The sequence shown here is derived from an EMBL/GenBank/DDBJ whole genome shotgun (WGS) entry which is preliminary data.</text>
</comment>
<dbReference type="Gene3D" id="3.40.50.150">
    <property type="entry name" value="Vaccinia Virus protein VP39"/>
    <property type="match status" value="1"/>
</dbReference>